<dbReference type="AlphaFoldDB" id="A0A2A6BTI0"/>
<feature type="region of interest" description="Disordered" evidence="1">
    <location>
        <begin position="108"/>
        <end position="129"/>
    </location>
</feature>
<dbReference type="GO" id="GO:0003676">
    <property type="term" value="F:nucleic acid binding"/>
    <property type="evidence" value="ECO:0007669"/>
    <property type="project" value="InterPro"/>
</dbReference>
<gene>
    <name evidence="2" type="primary">WBGene00275807</name>
</gene>
<proteinExistence type="predicted"/>
<sequence length="733" mass="85427">MIPSNSFHKRRCFLATGSVVVREMNSTEESKEYHQQYCNPPYIPDPDPPSTRKNHIVHCEKTRAFILRAHAFMAENGVEDLSPSLLSKLLSIHPQTVSRTIDAAKDSPPITRFPPCAPPPLKQTKKAKEQRIVGRFSPETIEKLRRYMHVSFFAQYKRVTLKLIKDGREEWLAESDKEQTVNTSTIRLLLHGMNFAFIKLQCRTSIYMNEYYCSLQANFLRSMLEIRTEGKCLIWSVDETWVHKGMRPNIGWTDKEAQKAPLTFIKNGLTAGNSAQWERGERLVIVACLSEHGFRCPLIWRTGKVDDGGDYHKEMNSEEFEKYIQNVFKELVKEAEERELRPVLLMDNASYHSRVLDKMPTTNDRKAVISDWLVRKGIDCPAGLKKKELVDKLKKLSRKEHNIYIVDKMAEDYGVTLVRTPPYMAEFAPIELGWSAMKRAQYDLINRTDDGRVIREKLLEWMENYPAEKCKSYMEHSRKMYDLDAIYFDDKLNEEKEEKILKNLRSLPLEKWPRFTEDGWNTNRDLQLQVFPKFSGIESLVLDSFSDAKLLNSALKLIGNLPVKRLEIRFKGTDDGYSHAAFPIPIPDLVRKYRIQQVFVHAHNLLSPIVLIDDFVRELVKLNVSLHIFRSEQVLEKSTLQKYWKSKKNEYAEEGISVEMDIEEKENECPYRYWKKLKIQKKEKNDERRVAIFHLHTLPSLYVTLPISTKALRMKNPSLHFACSLVTLTGERA</sequence>
<evidence type="ECO:0000313" key="2">
    <source>
        <dbReference type="EnsemblMetazoa" id="PPA37438.1"/>
    </source>
</evidence>
<keyword evidence="3" id="KW-1185">Reference proteome</keyword>
<feature type="compositionally biased region" description="Pro residues" evidence="1">
    <location>
        <begin position="111"/>
        <end position="121"/>
    </location>
</feature>
<dbReference type="PANTHER" id="PTHR33939:SF1">
    <property type="entry name" value="DUF4371 DOMAIN-CONTAINING PROTEIN"/>
    <property type="match status" value="1"/>
</dbReference>
<dbReference type="Proteomes" id="UP000005239">
    <property type="component" value="Unassembled WGS sequence"/>
</dbReference>
<name>A0A2A6BTI0_PRIPA</name>
<reference evidence="3" key="1">
    <citation type="journal article" date="2008" name="Nat. Genet.">
        <title>The Pristionchus pacificus genome provides a unique perspective on nematode lifestyle and parasitism.</title>
        <authorList>
            <person name="Dieterich C."/>
            <person name="Clifton S.W."/>
            <person name="Schuster L.N."/>
            <person name="Chinwalla A."/>
            <person name="Delehaunty K."/>
            <person name="Dinkelacker I."/>
            <person name="Fulton L."/>
            <person name="Fulton R."/>
            <person name="Godfrey J."/>
            <person name="Minx P."/>
            <person name="Mitreva M."/>
            <person name="Roeseler W."/>
            <person name="Tian H."/>
            <person name="Witte H."/>
            <person name="Yang S.P."/>
            <person name="Wilson R.K."/>
            <person name="Sommer R.J."/>
        </authorList>
    </citation>
    <scope>NUCLEOTIDE SEQUENCE [LARGE SCALE GENOMIC DNA]</scope>
    <source>
        <strain evidence="3">PS312</strain>
    </source>
</reference>
<accession>A0A2A6BTI0</accession>
<dbReference type="PANTHER" id="PTHR33939">
    <property type="entry name" value="PROTEIN CBG22215"/>
    <property type="match status" value="1"/>
</dbReference>
<dbReference type="EnsemblMetazoa" id="PPA37438.1">
    <property type="protein sequence ID" value="PPA37438.1"/>
    <property type="gene ID" value="WBGene00275807"/>
</dbReference>
<dbReference type="InterPro" id="IPR036397">
    <property type="entry name" value="RNaseH_sf"/>
</dbReference>
<organism evidence="2 3">
    <name type="scientific">Pristionchus pacificus</name>
    <name type="common">Parasitic nematode worm</name>
    <dbReference type="NCBI Taxonomy" id="54126"/>
    <lineage>
        <taxon>Eukaryota</taxon>
        <taxon>Metazoa</taxon>
        <taxon>Ecdysozoa</taxon>
        <taxon>Nematoda</taxon>
        <taxon>Chromadorea</taxon>
        <taxon>Rhabditida</taxon>
        <taxon>Rhabditina</taxon>
        <taxon>Diplogasteromorpha</taxon>
        <taxon>Diplogasteroidea</taxon>
        <taxon>Neodiplogasteridae</taxon>
        <taxon>Pristionchus</taxon>
    </lineage>
</organism>
<evidence type="ECO:0000256" key="1">
    <source>
        <dbReference type="SAM" id="MobiDB-lite"/>
    </source>
</evidence>
<protein>
    <submittedName>
        <fullName evidence="2">Uncharacterized protein</fullName>
    </submittedName>
</protein>
<evidence type="ECO:0000313" key="3">
    <source>
        <dbReference type="Proteomes" id="UP000005239"/>
    </source>
</evidence>
<accession>A0A8R1YSM7</accession>
<reference evidence="2" key="2">
    <citation type="submission" date="2022-06" db="UniProtKB">
        <authorList>
            <consortium name="EnsemblMetazoa"/>
        </authorList>
    </citation>
    <scope>IDENTIFICATION</scope>
    <source>
        <strain evidence="2">PS312</strain>
    </source>
</reference>
<dbReference type="Gene3D" id="3.30.420.10">
    <property type="entry name" value="Ribonuclease H-like superfamily/Ribonuclease H"/>
    <property type="match status" value="1"/>
</dbReference>
<dbReference type="OrthoDB" id="10255969at2759"/>